<keyword evidence="11" id="KW-1185">Reference proteome</keyword>
<keyword evidence="6 8" id="KW-0472">Membrane</keyword>
<keyword evidence="5 8" id="KW-1133">Transmembrane helix</keyword>
<keyword evidence="3" id="KW-0813">Transport</keyword>
<feature type="transmembrane region" description="Helical" evidence="8">
    <location>
        <begin position="405"/>
        <end position="424"/>
    </location>
</feature>
<dbReference type="PRINTS" id="PR00171">
    <property type="entry name" value="SUGRTRNSPORT"/>
</dbReference>
<feature type="transmembrane region" description="Helical" evidence="8">
    <location>
        <begin position="436"/>
        <end position="455"/>
    </location>
</feature>
<dbReference type="InterPro" id="IPR005829">
    <property type="entry name" value="Sugar_transporter_CS"/>
</dbReference>
<reference evidence="10" key="1">
    <citation type="submission" date="2020-04" db="EMBL/GenBank/DDBJ databases">
        <title>Genome Assembly and Annotation of Botryosphaeria dothidea sdau 11-99, a Latent Pathogen of Apple Fruit Ring Rot in China.</title>
        <authorList>
            <person name="Yu C."/>
            <person name="Diao Y."/>
            <person name="Lu Q."/>
            <person name="Zhao J."/>
            <person name="Cui S."/>
            <person name="Peng C."/>
            <person name="He B."/>
            <person name="Liu H."/>
        </authorList>
    </citation>
    <scope>NUCLEOTIDE SEQUENCE [LARGE SCALE GENOMIC DNA]</scope>
    <source>
        <strain evidence="10">Sdau11-99</strain>
    </source>
</reference>
<dbReference type="SUPFAM" id="SSF103473">
    <property type="entry name" value="MFS general substrate transporter"/>
    <property type="match status" value="1"/>
</dbReference>
<dbReference type="GO" id="GO:0016020">
    <property type="term" value="C:membrane"/>
    <property type="evidence" value="ECO:0007669"/>
    <property type="project" value="UniProtKB-SubCell"/>
</dbReference>
<dbReference type="GO" id="GO:0005351">
    <property type="term" value="F:carbohydrate:proton symporter activity"/>
    <property type="evidence" value="ECO:0007669"/>
    <property type="project" value="TreeGrafter"/>
</dbReference>
<dbReference type="InterPro" id="IPR003663">
    <property type="entry name" value="Sugar/inositol_transpt"/>
</dbReference>
<feature type="transmembrane region" description="Helical" evidence="8">
    <location>
        <begin position="271"/>
        <end position="295"/>
    </location>
</feature>
<comment type="subcellular location">
    <subcellularLocation>
        <location evidence="1">Membrane</location>
        <topology evidence="1">Multi-pass membrane protein</topology>
    </subcellularLocation>
</comment>
<dbReference type="EMBL" id="WWBZ02000016">
    <property type="protein sequence ID" value="KAF4310067.1"/>
    <property type="molecule type" value="Genomic_DNA"/>
</dbReference>
<feature type="transmembrane region" description="Helical" evidence="8">
    <location>
        <begin position="307"/>
        <end position="328"/>
    </location>
</feature>
<evidence type="ECO:0000256" key="2">
    <source>
        <dbReference type="ARBA" id="ARBA00010992"/>
    </source>
</evidence>
<dbReference type="InterPro" id="IPR029044">
    <property type="entry name" value="Nucleotide-diphossugar_trans"/>
</dbReference>
<dbReference type="PANTHER" id="PTHR48022">
    <property type="entry name" value="PLASTIDIC GLUCOSE TRANSPORTER 4"/>
    <property type="match status" value="1"/>
</dbReference>
<dbReference type="PROSITE" id="PS50850">
    <property type="entry name" value="MFS"/>
    <property type="match status" value="1"/>
</dbReference>
<evidence type="ECO:0000256" key="1">
    <source>
        <dbReference type="ARBA" id="ARBA00004141"/>
    </source>
</evidence>
<feature type="transmembrane region" description="Helical" evidence="8">
    <location>
        <begin position="553"/>
        <end position="569"/>
    </location>
</feature>
<dbReference type="InterPro" id="IPR005828">
    <property type="entry name" value="MFS_sugar_transport-like"/>
</dbReference>
<feature type="compositionally biased region" description="Basic and acidic residues" evidence="7">
    <location>
        <begin position="905"/>
        <end position="923"/>
    </location>
</feature>
<evidence type="ECO:0000259" key="9">
    <source>
        <dbReference type="PROSITE" id="PS50850"/>
    </source>
</evidence>
<feature type="transmembrane region" description="Helical" evidence="8">
    <location>
        <begin position="61"/>
        <end position="79"/>
    </location>
</feature>
<sequence>MAILDKFLPPGDRYAALMLYGMVFATCFNGYDAGIMTVILADKQFTDYYDVDANRQGVIATIPWATTGLAQVFVGGTLANMVGRLWALRISILLMCIGVVVQVVPNTYAVLILGRLITGLGFGCVYIATNLYVAECSPAKLRGSFVGTVSQFGYQLGTLIAFWAGYGMSFHTSPYNIAWRVSNLIQIPIGLAFVVLSFWYPESPRWLLEKYPDTPEKCLGNLAKIRSGAPSDENVQAEFHEMVASYEFRKRYEPGYLGLLKNKALRKRLMYGFYATALQQVGGIAAVTMYATLIYKSLGWDSGSQALAINGIQAVLQLFIVLVNTFTVDRFGRKALLIAGFAIQALALLILSSLTTSFPNNQNKAAAVVEVAMLFIVGLTYCWSNGPIAPAIASEIFPQHVRDKAFGLSLLGQTVCLLALTQPWPRFNDEVGPKSYWLLFSLNVAALISVILILPETKGVSLERMDKIFGEIDAVTAGETEMDEKMDPGNPRLSAEKSVVETGERPMHIDRVMPNGTYTYSKAHLRSPRSIHVPPSNAHQWSPRPRSWRRSRCLTLVAVALLLLVWYNHRGHDAKPRSRLPNGLDDTGVDWSRFAYTQYATNGAYLCNSVMLFDQLHRLDSRADRVLFYPQEWDTTVESSTDRDSQLLVLARDTLNVKIVPVNMQSVRAEGREEDNEEETWDFSVNKFLAWNLTQYDRVLHIDSDVFLQRSLDDLFFLPDAPVAMPRAYWELPHTRKLTSLVVLLKPDASEYEALMHAAFTSEGNFHRFDMELLNERYRDSAMVLPHRNLALLTGEFRSKDHTMYLANEEEYWDPDKVLDETRLVHFSDWPLPKPWIMWPTKLLAEMLPKCRIRPGTSAESGCQDREIWKALYEDFRVRRKDVCKLLSVPAPQWPPPPKMTKPKSKTEDASKPRDHFAPKETP</sequence>
<dbReference type="InterPro" id="IPR036259">
    <property type="entry name" value="MFS_trans_sf"/>
</dbReference>
<feature type="transmembrane region" description="Helical" evidence="8">
    <location>
        <begin position="14"/>
        <end position="41"/>
    </location>
</feature>
<protein>
    <submittedName>
        <fullName evidence="10">Ascus development protein</fullName>
    </submittedName>
</protein>
<dbReference type="SUPFAM" id="SSF53448">
    <property type="entry name" value="Nucleotide-diphospho-sugar transferases"/>
    <property type="match status" value="1"/>
</dbReference>
<dbReference type="Pfam" id="PF00083">
    <property type="entry name" value="Sugar_tr"/>
    <property type="match status" value="1"/>
</dbReference>
<evidence type="ECO:0000256" key="5">
    <source>
        <dbReference type="ARBA" id="ARBA00022989"/>
    </source>
</evidence>
<feature type="region of interest" description="Disordered" evidence="7">
    <location>
        <begin position="888"/>
        <end position="923"/>
    </location>
</feature>
<dbReference type="InterPro" id="IPR020846">
    <property type="entry name" value="MFS_dom"/>
</dbReference>
<feature type="transmembrane region" description="Helical" evidence="8">
    <location>
        <begin position="335"/>
        <end position="354"/>
    </location>
</feature>
<dbReference type="Gene3D" id="3.90.550.10">
    <property type="entry name" value="Spore Coat Polysaccharide Biosynthesis Protein SpsA, Chain A"/>
    <property type="match status" value="1"/>
</dbReference>
<feature type="transmembrane region" description="Helical" evidence="8">
    <location>
        <begin position="86"/>
        <end position="104"/>
    </location>
</feature>
<dbReference type="Proteomes" id="UP000572817">
    <property type="component" value="Unassembled WGS sequence"/>
</dbReference>
<evidence type="ECO:0000313" key="10">
    <source>
        <dbReference type="EMBL" id="KAF4310067.1"/>
    </source>
</evidence>
<dbReference type="InterPro" id="IPR050360">
    <property type="entry name" value="MFS_Sugar_Transporters"/>
</dbReference>
<dbReference type="OrthoDB" id="6612291at2759"/>
<comment type="similarity">
    <text evidence="2">Belongs to the major facilitator superfamily. Sugar transporter (TC 2.A.1.1) family.</text>
</comment>
<feature type="transmembrane region" description="Helical" evidence="8">
    <location>
        <begin position="110"/>
        <end position="133"/>
    </location>
</feature>
<evidence type="ECO:0000256" key="6">
    <source>
        <dbReference type="ARBA" id="ARBA00023136"/>
    </source>
</evidence>
<dbReference type="PROSITE" id="PS00217">
    <property type="entry name" value="SUGAR_TRANSPORT_2"/>
    <property type="match status" value="1"/>
</dbReference>
<gene>
    <name evidence="10" type="ORF">GTA08_BOTSDO03369</name>
</gene>
<feature type="domain" description="Major facilitator superfamily (MFS) profile" evidence="9">
    <location>
        <begin position="18"/>
        <end position="458"/>
    </location>
</feature>
<dbReference type="Gene3D" id="1.20.1250.20">
    <property type="entry name" value="MFS general substrate transporter like domains"/>
    <property type="match status" value="1"/>
</dbReference>
<dbReference type="PANTHER" id="PTHR48022:SF46">
    <property type="entry name" value="SUGAR TRANSPORTER, PUTATIVE (AFU_ORTHOLOGUE AFUA_1G11830)-RELATED"/>
    <property type="match status" value="1"/>
</dbReference>
<dbReference type="AlphaFoldDB" id="A0A8H4IZG9"/>
<name>A0A8H4IZG9_9PEZI</name>
<comment type="caution">
    <text evidence="10">The sequence shown here is derived from an EMBL/GenBank/DDBJ whole genome shotgun (WGS) entry which is preliminary data.</text>
</comment>
<feature type="transmembrane region" description="Helical" evidence="8">
    <location>
        <begin position="366"/>
        <end position="384"/>
    </location>
</feature>
<feature type="transmembrane region" description="Helical" evidence="8">
    <location>
        <begin position="145"/>
        <end position="165"/>
    </location>
</feature>
<evidence type="ECO:0000256" key="7">
    <source>
        <dbReference type="SAM" id="MobiDB-lite"/>
    </source>
</evidence>
<keyword evidence="4 8" id="KW-0812">Transmembrane</keyword>
<accession>A0A8H4IZG9</accession>
<evidence type="ECO:0000256" key="3">
    <source>
        <dbReference type="ARBA" id="ARBA00022448"/>
    </source>
</evidence>
<feature type="transmembrane region" description="Helical" evidence="8">
    <location>
        <begin position="177"/>
        <end position="200"/>
    </location>
</feature>
<evidence type="ECO:0000256" key="4">
    <source>
        <dbReference type="ARBA" id="ARBA00022692"/>
    </source>
</evidence>
<proteinExistence type="inferred from homology"/>
<evidence type="ECO:0000313" key="11">
    <source>
        <dbReference type="Proteomes" id="UP000572817"/>
    </source>
</evidence>
<organism evidence="10 11">
    <name type="scientific">Botryosphaeria dothidea</name>
    <dbReference type="NCBI Taxonomy" id="55169"/>
    <lineage>
        <taxon>Eukaryota</taxon>
        <taxon>Fungi</taxon>
        <taxon>Dikarya</taxon>
        <taxon>Ascomycota</taxon>
        <taxon>Pezizomycotina</taxon>
        <taxon>Dothideomycetes</taxon>
        <taxon>Dothideomycetes incertae sedis</taxon>
        <taxon>Botryosphaeriales</taxon>
        <taxon>Botryosphaeriaceae</taxon>
        <taxon>Botryosphaeria</taxon>
    </lineage>
</organism>
<evidence type="ECO:0000256" key="8">
    <source>
        <dbReference type="SAM" id="Phobius"/>
    </source>
</evidence>
<dbReference type="NCBIfam" id="TIGR00879">
    <property type="entry name" value="SP"/>
    <property type="match status" value="1"/>
</dbReference>